<evidence type="ECO:0000256" key="1">
    <source>
        <dbReference type="SAM" id="MobiDB-lite"/>
    </source>
</evidence>
<comment type="caution">
    <text evidence="2">The sequence shown here is derived from an EMBL/GenBank/DDBJ whole genome shotgun (WGS) entry which is preliminary data.</text>
</comment>
<keyword evidence="3" id="KW-1185">Reference proteome</keyword>
<evidence type="ECO:0000313" key="3">
    <source>
        <dbReference type="Proteomes" id="UP000235803"/>
    </source>
</evidence>
<feature type="region of interest" description="Disordered" evidence="1">
    <location>
        <begin position="43"/>
        <end position="81"/>
    </location>
</feature>
<proteinExistence type="predicted"/>
<dbReference type="RefSeq" id="WP_102655712.1">
    <property type="nucleotide sequence ID" value="NZ_PNRF01000050.1"/>
</dbReference>
<protein>
    <submittedName>
        <fullName evidence="2">Uncharacterized protein</fullName>
    </submittedName>
</protein>
<organism evidence="2 3">
    <name type="scientific">Billgrantia endophytica</name>
    <dbReference type="NCBI Taxonomy" id="2033802"/>
    <lineage>
        <taxon>Bacteria</taxon>
        <taxon>Pseudomonadati</taxon>
        <taxon>Pseudomonadota</taxon>
        <taxon>Gammaproteobacteria</taxon>
        <taxon>Oceanospirillales</taxon>
        <taxon>Halomonadaceae</taxon>
        <taxon>Billgrantia</taxon>
    </lineage>
</organism>
<sequence length="236" mass="26868">MLRNIEYKGKIYKNPRELYRHNKPHHSVTINAFEARCRGNWDIDDALDTPKQPKGRRKKPKTKEELTQRLKQVVSKNKPTEAEGAMQGAFREAIGSQQGKAPTEIPKPVEQHRFKPNTALALNKEIHPTEKRVSLYVAKTELSGQHRAVIGFTTEKTPSDLEFLDTEILLIAKVGFTTAGQIQNKIVEVFFSQHNIDESADMASSQVFDFNDGDYFNALDYIYSLISSYQNSQQQA</sequence>
<dbReference type="EMBL" id="PNRF01000050">
    <property type="protein sequence ID" value="PMR71803.1"/>
    <property type="molecule type" value="Genomic_DNA"/>
</dbReference>
<gene>
    <name evidence="2" type="ORF">C1H69_22990</name>
</gene>
<dbReference type="AlphaFoldDB" id="A0A2N7TUE2"/>
<dbReference type="Proteomes" id="UP000235803">
    <property type="component" value="Unassembled WGS sequence"/>
</dbReference>
<accession>A0A2N7TUE2</accession>
<name>A0A2N7TUE2_9GAMM</name>
<reference evidence="2 3" key="1">
    <citation type="submission" date="2018-01" db="EMBL/GenBank/DDBJ databases">
        <title>Halomonas endophytica sp. nov., isolated from storage liquid in the stems of Populus euphratica.</title>
        <authorList>
            <person name="Chen C."/>
        </authorList>
    </citation>
    <scope>NUCLEOTIDE SEQUENCE [LARGE SCALE GENOMIC DNA]</scope>
    <source>
        <strain evidence="2 3">MC28</strain>
    </source>
</reference>
<evidence type="ECO:0000313" key="2">
    <source>
        <dbReference type="EMBL" id="PMR71803.1"/>
    </source>
</evidence>